<dbReference type="EMBL" id="FONT01000009">
    <property type="protein sequence ID" value="SFF00249.1"/>
    <property type="molecule type" value="Genomic_DNA"/>
</dbReference>
<proteinExistence type="predicted"/>
<keyword evidence="1" id="KW-0805">Transcription regulation</keyword>
<dbReference type="Pfam" id="PF12833">
    <property type="entry name" value="HTH_18"/>
    <property type="match status" value="1"/>
</dbReference>
<dbReference type="SMART" id="SM00342">
    <property type="entry name" value="HTH_ARAC"/>
    <property type="match status" value="1"/>
</dbReference>
<keyword evidence="3" id="KW-0804">Transcription</keyword>
<keyword evidence="6" id="KW-1185">Reference proteome</keyword>
<dbReference type="InterPro" id="IPR018062">
    <property type="entry name" value="HTH_AraC-typ_CS"/>
</dbReference>
<accession>A0A1I2F5K1</accession>
<dbReference type="GO" id="GO:0003700">
    <property type="term" value="F:DNA-binding transcription factor activity"/>
    <property type="evidence" value="ECO:0007669"/>
    <property type="project" value="InterPro"/>
</dbReference>
<reference evidence="5 6" key="1">
    <citation type="submission" date="2016-10" db="EMBL/GenBank/DDBJ databases">
        <authorList>
            <person name="de Groot N.N."/>
        </authorList>
    </citation>
    <scope>NUCLEOTIDE SEQUENCE [LARGE SCALE GENOMIC DNA]</scope>
    <source>
        <strain evidence="5 6">DSM 23995</strain>
    </source>
</reference>
<protein>
    <submittedName>
        <fullName evidence="5">Two-component system, response regulator YesN</fullName>
    </submittedName>
</protein>
<dbReference type="InterPro" id="IPR020449">
    <property type="entry name" value="Tscrpt_reg_AraC-type_HTH"/>
</dbReference>
<dbReference type="Gene3D" id="1.10.10.60">
    <property type="entry name" value="Homeodomain-like"/>
    <property type="match status" value="2"/>
</dbReference>
<name>A0A1I2F5K1_9BACI</name>
<dbReference type="PANTHER" id="PTHR43280:SF2">
    <property type="entry name" value="HTH-TYPE TRANSCRIPTIONAL REGULATOR EXSA"/>
    <property type="match status" value="1"/>
</dbReference>
<dbReference type="PROSITE" id="PS01124">
    <property type="entry name" value="HTH_ARAC_FAMILY_2"/>
    <property type="match status" value="1"/>
</dbReference>
<dbReference type="STRING" id="930128.SAMN05192532_1098"/>
<dbReference type="InterPro" id="IPR018060">
    <property type="entry name" value="HTH_AraC"/>
</dbReference>
<gene>
    <name evidence="5" type="ORF">SAMN05192532_1098</name>
</gene>
<dbReference type="RefSeq" id="WP_091663596.1">
    <property type="nucleotide sequence ID" value="NZ_FONT01000009.1"/>
</dbReference>
<evidence type="ECO:0000256" key="1">
    <source>
        <dbReference type="ARBA" id="ARBA00023015"/>
    </source>
</evidence>
<dbReference type="PROSITE" id="PS00041">
    <property type="entry name" value="HTH_ARAC_FAMILY_1"/>
    <property type="match status" value="1"/>
</dbReference>
<evidence type="ECO:0000256" key="3">
    <source>
        <dbReference type="ARBA" id="ARBA00023163"/>
    </source>
</evidence>
<evidence type="ECO:0000313" key="6">
    <source>
        <dbReference type="Proteomes" id="UP000199516"/>
    </source>
</evidence>
<dbReference type="OrthoDB" id="9816344at2"/>
<dbReference type="PRINTS" id="PR00032">
    <property type="entry name" value="HTHARAC"/>
</dbReference>
<dbReference type="SUPFAM" id="SSF46689">
    <property type="entry name" value="Homeodomain-like"/>
    <property type="match status" value="2"/>
</dbReference>
<dbReference type="InterPro" id="IPR009057">
    <property type="entry name" value="Homeodomain-like_sf"/>
</dbReference>
<evidence type="ECO:0000259" key="4">
    <source>
        <dbReference type="PROSITE" id="PS01124"/>
    </source>
</evidence>
<dbReference type="Proteomes" id="UP000199516">
    <property type="component" value="Unassembled WGS sequence"/>
</dbReference>
<dbReference type="GO" id="GO:0043565">
    <property type="term" value="F:sequence-specific DNA binding"/>
    <property type="evidence" value="ECO:0007669"/>
    <property type="project" value="InterPro"/>
</dbReference>
<dbReference type="AlphaFoldDB" id="A0A1I2F5K1"/>
<sequence>MTKTPHFRNAKSGSVQMKTSVLFKKLNSSADVRTEDCLAIIQKYIDEHYYECIEINDLVKLSRLNTSLFYYKFKKHTGFTPLQYITHKRINKAKHLLLSTSMKIYDVAHAVGYKDSYYFSRMFKRMVGVSPQKFKHLKIRETKSRVRS</sequence>
<evidence type="ECO:0000256" key="2">
    <source>
        <dbReference type="ARBA" id="ARBA00023125"/>
    </source>
</evidence>
<organism evidence="5 6">
    <name type="scientific">Alteribacillus iranensis</name>
    <dbReference type="NCBI Taxonomy" id="930128"/>
    <lineage>
        <taxon>Bacteria</taxon>
        <taxon>Bacillati</taxon>
        <taxon>Bacillota</taxon>
        <taxon>Bacilli</taxon>
        <taxon>Bacillales</taxon>
        <taxon>Bacillaceae</taxon>
        <taxon>Alteribacillus</taxon>
    </lineage>
</organism>
<evidence type="ECO:0000313" key="5">
    <source>
        <dbReference type="EMBL" id="SFF00249.1"/>
    </source>
</evidence>
<dbReference type="PANTHER" id="PTHR43280">
    <property type="entry name" value="ARAC-FAMILY TRANSCRIPTIONAL REGULATOR"/>
    <property type="match status" value="1"/>
</dbReference>
<feature type="domain" description="HTH araC/xylS-type" evidence="4">
    <location>
        <begin position="39"/>
        <end position="137"/>
    </location>
</feature>
<keyword evidence="2" id="KW-0238">DNA-binding</keyword>